<dbReference type="EMBL" id="OX596090">
    <property type="protein sequence ID" value="CAN0542654.1"/>
    <property type="molecule type" value="Genomic_DNA"/>
</dbReference>
<sequence>MRKVQSCKGLPEAVALITDLNDDEEPARTSLSRKKARTHGAICRYSEAAATCGGHLGLAGGLIAPPPLILPSPQSFQASLAPRSQTRRPEEVLSLPKVENLPKDILTGVIPALATFQQPRVNSLNHRRRDPRLGRPSPPAPPPSLSSRQLQRPTRSLYPVGTLGECSPKG</sequence>
<protein>
    <submittedName>
        <fullName evidence="1">Uncharacterized protein</fullName>
    </submittedName>
</protein>
<dbReference type="Proteomes" id="UP001162501">
    <property type="component" value="Chromosome 6"/>
</dbReference>
<reference evidence="1" key="1">
    <citation type="submission" date="2023-05" db="EMBL/GenBank/DDBJ databases">
        <authorList>
            <consortium name="ELIXIR-Norway"/>
        </authorList>
    </citation>
    <scope>NUCLEOTIDE SEQUENCE</scope>
</reference>
<organism evidence="1 2">
    <name type="scientific">Rangifer tarandus platyrhynchus</name>
    <name type="common">Svalbard reindeer</name>
    <dbReference type="NCBI Taxonomy" id="3082113"/>
    <lineage>
        <taxon>Eukaryota</taxon>
        <taxon>Metazoa</taxon>
        <taxon>Chordata</taxon>
        <taxon>Craniata</taxon>
        <taxon>Vertebrata</taxon>
        <taxon>Euteleostomi</taxon>
        <taxon>Mammalia</taxon>
        <taxon>Eutheria</taxon>
        <taxon>Laurasiatheria</taxon>
        <taxon>Artiodactyla</taxon>
        <taxon>Ruminantia</taxon>
        <taxon>Pecora</taxon>
        <taxon>Cervidae</taxon>
        <taxon>Odocoileinae</taxon>
        <taxon>Rangifer</taxon>
    </lineage>
</organism>
<proteinExistence type="predicted"/>
<reference evidence="1" key="2">
    <citation type="submission" date="2025-03" db="EMBL/GenBank/DDBJ databases">
        <authorList>
            <consortium name="ELIXIR-Norway"/>
            <consortium name="Elixir Norway"/>
        </authorList>
    </citation>
    <scope>NUCLEOTIDE SEQUENCE</scope>
</reference>
<evidence type="ECO:0000313" key="1">
    <source>
        <dbReference type="EMBL" id="CAN0542654.1"/>
    </source>
</evidence>
<name>A0AC60A1P0_RANTA</name>
<accession>A0AC60A1P0</accession>
<gene>
    <name evidence="1" type="ORF">MRATA1EN22A_LOCUS25566</name>
</gene>
<evidence type="ECO:0000313" key="2">
    <source>
        <dbReference type="Proteomes" id="UP001162501"/>
    </source>
</evidence>